<evidence type="ECO:0000256" key="4">
    <source>
        <dbReference type="ARBA" id="ARBA00022555"/>
    </source>
</evidence>
<dbReference type="InterPro" id="IPR002052">
    <property type="entry name" value="DNA_methylase_N6_adenine_CS"/>
</dbReference>
<evidence type="ECO:0000256" key="7">
    <source>
        <dbReference type="ARBA" id="ARBA00022691"/>
    </source>
</evidence>
<dbReference type="PRINTS" id="PR00507">
    <property type="entry name" value="N12N6MTFRASE"/>
</dbReference>
<evidence type="ECO:0000256" key="15">
    <source>
        <dbReference type="PROSITE-ProRule" id="PRU00529"/>
    </source>
</evidence>
<reference evidence="17" key="1">
    <citation type="journal article" date="2020" name="ISME J.">
        <title>Gammaproteobacteria mediating utilization of methyl-, sulfur- and petroleum organic compounds in deep ocean hydrothermal plumes.</title>
        <authorList>
            <person name="Zhou Z."/>
            <person name="Liu Y."/>
            <person name="Pan J."/>
            <person name="Cron B.R."/>
            <person name="Toner B.M."/>
            <person name="Anantharaman K."/>
            <person name="Breier J.A."/>
            <person name="Dick G.J."/>
            <person name="Li M."/>
        </authorList>
    </citation>
    <scope>NUCLEOTIDE SEQUENCE</scope>
    <source>
        <strain evidence="17">SZUA-1385</strain>
    </source>
</reference>
<evidence type="ECO:0000256" key="11">
    <source>
        <dbReference type="ARBA" id="ARBA00054380"/>
    </source>
</evidence>
<comment type="subunit">
    <text evidence="2">Monomer.</text>
</comment>
<evidence type="ECO:0000259" key="16">
    <source>
        <dbReference type="PROSITE" id="PS51165"/>
    </source>
</evidence>
<dbReference type="Gene3D" id="3.40.50.150">
    <property type="entry name" value="Vaccinia Virus protein VP39"/>
    <property type="match status" value="1"/>
</dbReference>
<evidence type="ECO:0000256" key="3">
    <source>
        <dbReference type="ARBA" id="ARBA00022490"/>
    </source>
</evidence>
<evidence type="ECO:0000256" key="14">
    <source>
        <dbReference type="ARBA" id="ARBA00082665"/>
    </source>
</evidence>
<name>A0A832YRP9_9EURY</name>
<keyword evidence="7" id="KW-0949">S-adenosyl-L-methionine</keyword>
<comment type="caution">
    <text evidence="17">The sequence shown here is derived from an EMBL/GenBank/DDBJ whole genome shotgun (WGS) entry which is preliminary data.</text>
</comment>
<protein>
    <recommendedName>
        <fullName evidence="13">tRNA (guanine(10)-N(2))-dimethyltransferase</fullName>
        <ecNumber evidence="13">2.1.1.213</ecNumber>
    </recommendedName>
    <alternativeName>
        <fullName evidence="14">tRNA:G10 dimethyltransferase</fullName>
    </alternativeName>
</protein>
<keyword evidence="6 17" id="KW-0808">Transferase</keyword>
<dbReference type="CDD" id="cd02440">
    <property type="entry name" value="AdoMet_MTases"/>
    <property type="match status" value="1"/>
</dbReference>
<dbReference type="Pfam" id="PF02926">
    <property type="entry name" value="THUMP"/>
    <property type="match status" value="1"/>
</dbReference>
<dbReference type="GO" id="GO:0005737">
    <property type="term" value="C:cytoplasm"/>
    <property type="evidence" value="ECO:0007669"/>
    <property type="project" value="UniProtKB-SubCell"/>
</dbReference>
<evidence type="ECO:0000313" key="17">
    <source>
        <dbReference type="EMBL" id="HIP16876.1"/>
    </source>
</evidence>
<evidence type="ECO:0000313" key="18">
    <source>
        <dbReference type="Proteomes" id="UP000605144"/>
    </source>
</evidence>
<dbReference type="SUPFAM" id="SSF53335">
    <property type="entry name" value="S-adenosyl-L-methionine-dependent methyltransferases"/>
    <property type="match status" value="1"/>
</dbReference>
<dbReference type="Pfam" id="PF01170">
    <property type="entry name" value="UPF0020"/>
    <property type="match status" value="1"/>
</dbReference>
<dbReference type="InterPro" id="IPR053943">
    <property type="entry name" value="RlmKL-like_Mtase_CS"/>
</dbReference>
<dbReference type="FunFam" id="3.40.50.150:FF:000251">
    <property type="entry name" value="Putative RNA methylase"/>
    <property type="match status" value="1"/>
</dbReference>
<evidence type="ECO:0000256" key="5">
    <source>
        <dbReference type="ARBA" id="ARBA00022603"/>
    </source>
</evidence>
<dbReference type="EMBL" id="DQSV01000017">
    <property type="protein sequence ID" value="HIP16876.1"/>
    <property type="molecule type" value="Genomic_DNA"/>
</dbReference>
<dbReference type="GO" id="GO:0000049">
    <property type="term" value="F:tRNA binding"/>
    <property type="evidence" value="ECO:0007669"/>
    <property type="project" value="UniProtKB-KW"/>
</dbReference>
<dbReference type="PANTHER" id="PTHR14911:SF21">
    <property type="entry name" value="N2-METHYLGUANOSINE TRNA METHYLTRANSFERASE"/>
    <property type="match status" value="1"/>
</dbReference>
<dbReference type="Gene3D" id="3.30.2130.30">
    <property type="match status" value="1"/>
</dbReference>
<comment type="catalytic activity">
    <reaction evidence="10">
        <text>guanosine(10) in tRNA + 2 S-adenosyl-L-methionine = N(2)-dimethylguanosine(10) in tRNA + 2 S-adenosyl-L-homocysteine + 2 H(+)</text>
        <dbReference type="Rhea" id="RHEA:43124"/>
        <dbReference type="Rhea" id="RHEA-COMP:10355"/>
        <dbReference type="Rhea" id="RHEA-COMP:10358"/>
        <dbReference type="ChEBI" id="CHEBI:15378"/>
        <dbReference type="ChEBI" id="CHEBI:57856"/>
        <dbReference type="ChEBI" id="CHEBI:59789"/>
        <dbReference type="ChEBI" id="CHEBI:74269"/>
        <dbReference type="ChEBI" id="CHEBI:74513"/>
        <dbReference type="EC" id="2.1.1.213"/>
    </reaction>
</comment>
<dbReference type="PIRSF" id="PIRSF017259">
    <property type="entry name" value="tRNA_mtfrase_TRM11"/>
    <property type="match status" value="1"/>
</dbReference>
<keyword evidence="9 15" id="KW-0694">RNA-binding</keyword>
<dbReference type="GO" id="GO:0030488">
    <property type="term" value="P:tRNA methylation"/>
    <property type="evidence" value="ECO:0007669"/>
    <property type="project" value="TreeGrafter"/>
</dbReference>
<evidence type="ECO:0000256" key="10">
    <source>
        <dbReference type="ARBA" id="ARBA00051883"/>
    </source>
</evidence>
<dbReference type="SMART" id="SM00981">
    <property type="entry name" value="THUMP"/>
    <property type="match status" value="1"/>
</dbReference>
<evidence type="ECO:0000256" key="2">
    <source>
        <dbReference type="ARBA" id="ARBA00011245"/>
    </source>
</evidence>
<proteinExistence type="inferred from homology"/>
<feature type="domain" description="THUMP" evidence="16">
    <location>
        <begin position="54"/>
        <end position="177"/>
    </location>
</feature>
<accession>A0A832YRP9</accession>
<dbReference type="EC" id="2.1.1.213" evidence="13"/>
<dbReference type="Proteomes" id="UP000605144">
    <property type="component" value="Unassembled WGS sequence"/>
</dbReference>
<dbReference type="PROSITE" id="PS51165">
    <property type="entry name" value="THUMP"/>
    <property type="match status" value="1"/>
</dbReference>
<evidence type="ECO:0000256" key="12">
    <source>
        <dbReference type="ARBA" id="ARBA00061338"/>
    </source>
</evidence>
<keyword evidence="5 17" id="KW-0489">Methyltransferase</keyword>
<dbReference type="InterPro" id="IPR004114">
    <property type="entry name" value="THUMP_dom"/>
</dbReference>
<gene>
    <name evidence="17" type="ORF">EYG76_01035</name>
</gene>
<evidence type="ECO:0000256" key="8">
    <source>
        <dbReference type="ARBA" id="ARBA00022694"/>
    </source>
</evidence>
<dbReference type="PROSITE" id="PS01261">
    <property type="entry name" value="UPF0020"/>
    <property type="match status" value="1"/>
</dbReference>
<organism evidence="17 18">
    <name type="scientific">Methanothermococcus okinawensis</name>
    <dbReference type="NCBI Taxonomy" id="155863"/>
    <lineage>
        <taxon>Archaea</taxon>
        <taxon>Methanobacteriati</taxon>
        <taxon>Methanobacteriota</taxon>
        <taxon>Methanomada group</taxon>
        <taxon>Methanococci</taxon>
        <taxon>Methanococcales</taxon>
        <taxon>Methanococcaceae</taxon>
        <taxon>Methanothermococcus</taxon>
    </lineage>
</organism>
<keyword evidence="8" id="KW-0819">tRNA processing</keyword>
<comment type="function">
    <text evidence="11">Catalyzes the adenosylmethionine-dependent methylation of the exocyclic amino group (N(2)) of guanosine at position 10 of various tRNAs. Acts via a two-step process that leads to the formation of either N(2)-monomethyl (m(2)G) or N(2)-dimethylguanosine (m(2)(2)G).</text>
</comment>
<dbReference type="AlphaFoldDB" id="A0A832YRP9"/>
<evidence type="ECO:0000256" key="6">
    <source>
        <dbReference type="ARBA" id="ARBA00022679"/>
    </source>
</evidence>
<dbReference type="GO" id="GO:0160101">
    <property type="term" value="F:tRNA (guanine(10)-N2)-dimethyltransferase activity"/>
    <property type="evidence" value="ECO:0007669"/>
    <property type="project" value="UniProtKB-EC"/>
</dbReference>
<evidence type="ECO:0000256" key="9">
    <source>
        <dbReference type="ARBA" id="ARBA00022884"/>
    </source>
</evidence>
<evidence type="ECO:0000256" key="1">
    <source>
        <dbReference type="ARBA" id="ARBA00004496"/>
    </source>
</evidence>
<dbReference type="PANTHER" id="PTHR14911">
    <property type="entry name" value="THUMP DOMAIN-CONTAINING"/>
    <property type="match status" value="1"/>
</dbReference>
<comment type="subcellular location">
    <subcellularLocation>
        <location evidence="1">Cytoplasm</location>
    </subcellularLocation>
</comment>
<dbReference type="PROSITE" id="PS00092">
    <property type="entry name" value="N6_MTASE"/>
    <property type="match status" value="1"/>
</dbReference>
<evidence type="ECO:0000256" key="13">
    <source>
        <dbReference type="ARBA" id="ARBA00066936"/>
    </source>
</evidence>
<dbReference type="SUPFAM" id="SSF143437">
    <property type="entry name" value="THUMP domain-like"/>
    <property type="match status" value="1"/>
</dbReference>
<dbReference type="InterPro" id="IPR000241">
    <property type="entry name" value="RlmKL-like_Mtase"/>
</dbReference>
<comment type="similarity">
    <text evidence="12">Belongs to the methyltransferase superfamily. Trm-G10 family.</text>
</comment>
<dbReference type="InterPro" id="IPR029063">
    <property type="entry name" value="SAM-dependent_MTases_sf"/>
</dbReference>
<keyword evidence="4" id="KW-0820">tRNA-binding</keyword>
<sequence>MKIGFLLGKDHKTLPLSELIALLEIYSLNGELTLLDNYGVLSHEGSIEKSELIDIVNNIVRRSAYINEGHIIIFQIEHSESLNKGLKLLTSRLLQFESKELLNLLNMDSSRDTFAIRVIKMNKRYSNENENISSMAIERIIGEIIRKKTNAKVNLKNPSKTIKIIISRDRIYVALLLEKRDKEYFNKNRPHLRAYFHPGCILPKLARGMVNLARLKENQILLDPFCGTGGFLIEGGFIGCKLIGCDIDENMINGTLLNLKSYKLENKIIDLKKINAQDVIPYLKSLGINEVDAIVTDPPYGISTSAKGSVEDIINNLGSILKNNGYMVFASFKKIYLENLKLKEIHELYIHKSLTRYIHIYKKE</sequence>
<keyword evidence="3" id="KW-0963">Cytoplasm</keyword>